<protein>
    <submittedName>
        <fullName evidence="1">Uncharacterized protein</fullName>
    </submittedName>
</protein>
<gene>
    <name evidence="1" type="ORF">AZE42_12855</name>
</gene>
<evidence type="ECO:0000313" key="2">
    <source>
        <dbReference type="Proteomes" id="UP000183567"/>
    </source>
</evidence>
<dbReference type="Proteomes" id="UP000183567">
    <property type="component" value="Unassembled WGS sequence"/>
</dbReference>
<proteinExistence type="predicted"/>
<accession>A0A1J8RFQ7</accession>
<reference evidence="1 2" key="1">
    <citation type="submission" date="2016-03" db="EMBL/GenBank/DDBJ databases">
        <title>Comparative genomics of the ectomycorrhizal sister species Rhizopogon vinicolor and Rhizopogon vesiculosus (Basidiomycota: Boletales) reveals a divergence of the mating type B locus.</title>
        <authorList>
            <person name="Mujic A.B."/>
            <person name="Kuo A."/>
            <person name="Tritt A."/>
            <person name="Lipzen A."/>
            <person name="Chen C."/>
            <person name="Johnson J."/>
            <person name="Sharma A."/>
            <person name="Barry K."/>
            <person name="Grigoriev I.V."/>
            <person name="Spatafora J.W."/>
        </authorList>
    </citation>
    <scope>NUCLEOTIDE SEQUENCE [LARGE SCALE GENOMIC DNA]</scope>
    <source>
        <strain evidence="1 2">AM-OR11-056</strain>
    </source>
</reference>
<sequence>MGKRMAQLQVLKGMPKAWDDTRTTRAVG</sequence>
<keyword evidence="2" id="KW-1185">Reference proteome</keyword>
<name>A0A1J8RFQ7_9AGAM</name>
<dbReference type="AlphaFoldDB" id="A0A1J8RFQ7"/>
<dbReference type="EMBL" id="LVVM01000496">
    <property type="protein sequence ID" value="OJA20618.1"/>
    <property type="molecule type" value="Genomic_DNA"/>
</dbReference>
<comment type="caution">
    <text evidence="1">The sequence shown here is derived from an EMBL/GenBank/DDBJ whole genome shotgun (WGS) entry which is preliminary data.</text>
</comment>
<evidence type="ECO:0000313" key="1">
    <source>
        <dbReference type="EMBL" id="OJA20618.1"/>
    </source>
</evidence>
<organism evidence="1 2">
    <name type="scientific">Rhizopogon vesiculosus</name>
    <dbReference type="NCBI Taxonomy" id="180088"/>
    <lineage>
        <taxon>Eukaryota</taxon>
        <taxon>Fungi</taxon>
        <taxon>Dikarya</taxon>
        <taxon>Basidiomycota</taxon>
        <taxon>Agaricomycotina</taxon>
        <taxon>Agaricomycetes</taxon>
        <taxon>Agaricomycetidae</taxon>
        <taxon>Boletales</taxon>
        <taxon>Suillineae</taxon>
        <taxon>Rhizopogonaceae</taxon>
        <taxon>Rhizopogon</taxon>
    </lineage>
</organism>